<dbReference type="Pfam" id="PF08448">
    <property type="entry name" value="PAS_4"/>
    <property type="match status" value="1"/>
</dbReference>
<dbReference type="SUPFAM" id="SSF55073">
    <property type="entry name" value="Nucleotide cyclase"/>
    <property type="match status" value="1"/>
</dbReference>
<dbReference type="FunFam" id="3.30.70.270:FF:000001">
    <property type="entry name" value="Diguanylate cyclase domain protein"/>
    <property type="match status" value="1"/>
</dbReference>
<dbReference type="SMART" id="SM00091">
    <property type="entry name" value="PAS"/>
    <property type="match status" value="3"/>
</dbReference>
<dbReference type="InterPro" id="IPR000160">
    <property type="entry name" value="GGDEF_dom"/>
</dbReference>
<feature type="domain" description="PAS" evidence="2">
    <location>
        <begin position="124"/>
        <end position="189"/>
    </location>
</feature>
<keyword evidence="6" id="KW-1185">Reference proteome</keyword>
<dbReference type="PROSITE" id="PS50113">
    <property type="entry name" value="PAC"/>
    <property type="match status" value="3"/>
</dbReference>
<dbReference type="InterPro" id="IPR043128">
    <property type="entry name" value="Rev_trsase/Diguanyl_cyclase"/>
</dbReference>
<reference evidence="5 6" key="1">
    <citation type="submission" date="2019-11" db="EMBL/GenBank/DDBJ databases">
        <authorList>
            <person name="Zhang J."/>
            <person name="Sun C."/>
        </authorList>
    </citation>
    <scope>NUCLEOTIDE SEQUENCE [LARGE SCALE GENOMIC DNA]</scope>
    <source>
        <strain evidence="6">sp2</strain>
    </source>
</reference>
<comment type="cofactor">
    <cofactor evidence="1">
        <name>Mg(2+)</name>
        <dbReference type="ChEBI" id="CHEBI:18420"/>
    </cofactor>
</comment>
<evidence type="ECO:0000256" key="1">
    <source>
        <dbReference type="ARBA" id="ARBA00001946"/>
    </source>
</evidence>
<feature type="domain" description="GGDEF" evidence="4">
    <location>
        <begin position="413"/>
        <end position="546"/>
    </location>
</feature>
<dbReference type="Gene3D" id="3.30.70.270">
    <property type="match status" value="1"/>
</dbReference>
<feature type="domain" description="PAC" evidence="3">
    <location>
        <begin position="203"/>
        <end position="254"/>
    </location>
</feature>
<feature type="domain" description="PAS" evidence="2">
    <location>
        <begin position="255"/>
        <end position="325"/>
    </location>
</feature>
<dbReference type="SUPFAM" id="SSF55785">
    <property type="entry name" value="PYP-like sensor domain (PAS domain)"/>
    <property type="match status" value="3"/>
</dbReference>
<dbReference type="PROSITE" id="PS50887">
    <property type="entry name" value="GGDEF"/>
    <property type="match status" value="1"/>
</dbReference>
<dbReference type="GO" id="GO:0003824">
    <property type="term" value="F:catalytic activity"/>
    <property type="evidence" value="ECO:0007669"/>
    <property type="project" value="UniProtKB-ARBA"/>
</dbReference>
<protein>
    <submittedName>
        <fullName evidence="5">Diguanylate cyclase</fullName>
    </submittedName>
</protein>
<evidence type="ECO:0000259" key="4">
    <source>
        <dbReference type="PROSITE" id="PS50887"/>
    </source>
</evidence>
<dbReference type="CDD" id="cd01949">
    <property type="entry name" value="GGDEF"/>
    <property type="match status" value="1"/>
</dbReference>
<dbReference type="PANTHER" id="PTHR44757:SF2">
    <property type="entry name" value="BIOFILM ARCHITECTURE MAINTENANCE PROTEIN MBAA"/>
    <property type="match status" value="1"/>
</dbReference>
<accession>A0A6I6D0X6</accession>
<dbReference type="InterPro" id="IPR013655">
    <property type="entry name" value="PAS_fold_3"/>
</dbReference>
<dbReference type="EMBL" id="CP046415">
    <property type="protein sequence ID" value="QGT77523.1"/>
    <property type="molecule type" value="Genomic_DNA"/>
</dbReference>
<feature type="domain" description="PAC" evidence="3">
    <location>
        <begin position="329"/>
        <end position="381"/>
    </location>
</feature>
<dbReference type="InterPro" id="IPR000014">
    <property type="entry name" value="PAS"/>
</dbReference>
<dbReference type="NCBIfam" id="TIGR00229">
    <property type="entry name" value="sensory_box"/>
    <property type="match status" value="3"/>
</dbReference>
<dbReference type="Pfam" id="PF00990">
    <property type="entry name" value="GGDEF"/>
    <property type="match status" value="1"/>
</dbReference>
<dbReference type="CDD" id="cd00130">
    <property type="entry name" value="PAS"/>
    <property type="match status" value="3"/>
</dbReference>
<dbReference type="InterPro" id="IPR029787">
    <property type="entry name" value="Nucleotide_cyclase"/>
</dbReference>
<dbReference type="SMART" id="SM00086">
    <property type="entry name" value="PAC"/>
    <property type="match status" value="3"/>
</dbReference>
<dbReference type="InterPro" id="IPR052155">
    <property type="entry name" value="Biofilm_reg_signaling"/>
</dbReference>
<proteinExistence type="predicted"/>
<organism evidence="5 6">
    <name type="scientific">Guyparkeria halophila</name>
    <dbReference type="NCBI Taxonomy" id="47960"/>
    <lineage>
        <taxon>Bacteria</taxon>
        <taxon>Pseudomonadati</taxon>
        <taxon>Pseudomonadota</taxon>
        <taxon>Gammaproteobacteria</taxon>
        <taxon>Chromatiales</taxon>
        <taxon>Thioalkalibacteraceae</taxon>
        <taxon>Guyparkeria</taxon>
    </lineage>
</organism>
<dbReference type="PROSITE" id="PS50112">
    <property type="entry name" value="PAS"/>
    <property type="match status" value="2"/>
</dbReference>
<evidence type="ECO:0000259" key="3">
    <source>
        <dbReference type="PROSITE" id="PS50113"/>
    </source>
</evidence>
<dbReference type="InterPro" id="IPR001610">
    <property type="entry name" value="PAC"/>
</dbReference>
<dbReference type="InterPro" id="IPR013656">
    <property type="entry name" value="PAS_4"/>
</dbReference>
<dbReference type="InterPro" id="IPR035965">
    <property type="entry name" value="PAS-like_dom_sf"/>
</dbReference>
<evidence type="ECO:0000313" key="6">
    <source>
        <dbReference type="Proteomes" id="UP000427716"/>
    </source>
</evidence>
<dbReference type="Pfam" id="PF08447">
    <property type="entry name" value="PAS_3"/>
    <property type="match status" value="2"/>
</dbReference>
<dbReference type="SMART" id="SM00267">
    <property type="entry name" value="GGDEF"/>
    <property type="match status" value="1"/>
</dbReference>
<name>A0A6I6D0X6_9GAMM</name>
<dbReference type="Gene3D" id="3.30.450.20">
    <property type="entry name" value="PAS domain"/>
    <property type="match status" value="3"/>
</dbReference>
<evidence type="ECO:0000313" key="5">
    <source>
        <dbReference type="EMBL" id="QGT77523.1"/>
    </source>
</evidence>
<dbReference type="Proteomes" id="UP000427716">
    <property type="component" value="Chromosome"/>
</dbReference>
<dbReference type="KEGG" id="ghl:GM160_00735"/>
<sequence>MPQDSYQACFEQSQDVLFVIGRRADGDFVYREVNAALLRDTGLSREQIVGKTPRELLPVDQAAPLEAVYAGCFASGEPALIESILDVPSGSRSWQVQLSPLRDGRGEVIELLGSARDITWSRDFAQQLQTVAPHLPGFVYQLSWSGGDDWRFLFVGERVEAMFGVSQAEVLADAGALLDRIHPEDYERVIGESIAHGESLTPWQGAFRMRHRDGSLRWVEANDLPQRLVDGTIIWTGYVNDISRRKALEAEVWRSETRFRQLVENANDIIYTLTPDGVLSYVSPSWVTSLGHAVEDVVGTHIRDYLHPDDLPRCLAFLEEVLGSGEPRGGIEYRVRHRDDGWRWHTSNAAPLRDDDGQVTAFLGIARDITERRAMEERIRHLAQHDALTGLPNRALFFEHLEQALRLAARHGEKEALLFIDLDEFKPINDRLGHAAGDEVLLTTARRLLAGVRGSDLVGRLGGDEFVVLLHAVGDSDEALAVAGALCRSLAEPIGVEGQTVAVSASIGVALYPDHAVTGDDLVRAADRAMYRAKAAGRNRAELAQRAQRAGRSR</sequence>
<dbReference type="InterPro" id="IPR000700">
    <property type="entry name" value="PAS-assoc_C"/>
</dbReference>
<gene>
    <name evidence="5" type="ORF">GM160_00735</name>
</gene>
<evidence type="ECO:0000259" key="2">
    <source>
        <dbReference type="PROSITE" id="PS50112"/>
    </source>
</evidence>
<dbReference type="NCBIfam" id="TIGR00254">
    <property type="entry name" value="GGDEF"/>
    <property type="match status" value="1"/>
</dbReference>
<dbReference type="AlphaFoldDB" id="A0A6I6D0X6"/>
<dbReference type="PANTHER" id="PTHR44757">
    <property type="entry name" value="DIGUANYLATE CYCLASE DGCP"/>
    <property type="match status" value="1"/>
</dbReference>
<feature type="domain" description="PAC" evidence="3">
    <location>
        <begin position="74"/>
        <end position="130"/>
    </location>
</feature>
<dbReference type="RefSeq" id="WP_156227406.1">
    <property type="nucleotide sequence ID" value="NZ_CP046415.1"/>
</dbReference>